<keyword evidence="5" id="KW-0811">Translocation</keyword>
<comment type="caution">
    <text evidence="10">The sequence shown here is derived from an EMBL/GenBank/DDBJ whole genome shotgun (WGS) entry which is preliminary data.</text>
</comment>
<keyword evidence="6" id="KW-0906">Nuclear pore complex</keyword>
<sequence length="1833" mass="201598">MVPLPESMYLPPLDKILAGEQLSWKTAFNAIANAERAQELQQPELEIFLSDPEIQRLLASPLDTFSKPSAQTKSTFETKTSAINVTPSATGRFEIKQVKEDALWLSKEAGIDEISALRVVIEESQSRASIQLRGPFSYDEITSVKDAAGNSKFLDHDLGGAFSEGVDPGKLLATFNEPDERRGRILRAYLSERLHLRMCAESLLRAAVCNAQPARHSSKGKAPETQSLIQRIGDELIVKLGNVDKGLLKCIANLREMVEIISKGSGWLQNAGGDEQLEIEWMSSQLMEAKCTMEIMLQLILSPEYFTTSAVVLEWFQLLAAVSYFERFNMMDPSSQALGRLLSTMACLISLAILKVGLAVEVLGNTDLAEELSPATDRPYLYNSQTLLELHKLMLGALDEQYEASGLAAFGWCAILTTIHRRTLDQQASNEIEDGTNNAHVIPRPDMYSEFMEAVMDSDEDPLDRIGRGAFEGLRCFGTISYLALRLGSNSDALFPPVVGAKLRVAILDLVAFACTTSIGYREEVVDASLATLSGGRDYWDVAEDGTILAPEDDPIAIFLATDDLRLTLLESAARRYPFESLPFLKLVHATAACASSYYHQAVPSILDILEELPVFTSALPDGFVNYETTAEEDNNNNIRLTTTINLFEARTRQKILPVRNSSSRSLILAGTDSDFTIPYGTLGRIISESRPRIVMWWHQYSGLKYFGKLLETFLTAGDSVDATTGAIAEREVVAEIIGLLSTLIVTSVKASSVTPQTLEQAHRVLETASAGLTRSGDIVSVVSGIFEEELQRQASAVVSEASLDVLNSCVQFLHAIMPLCPGRVWPIVARSGMLENGRSNGWISSIVGTVESITGQYTLLLSCTHLYEALVEDFVTHAVARKCGTQSPGRFGGREELGTGVPEKVLSTVLLSFTHYMVDVLESSCTWRFSVTEERHALVKNIFITLETILCSTHSISGCSEAGIGTMAALMPAASHILNTFVSTSGTLRFQPLLRSYMDGLQTSWTAFSSIASDQSVKQVQSVLSFTRSLLQTAVMQVRPATNLESLLFRSSPIIARLYAAHESFRLPVVALFKAMIASAASSSAEPPSLLGHLGPETSKAFLQTLSDLDGPLPRTRNVILTWQFLCTVVTGRQQWFANYLLTGKTPKDAMKKQCSESNSRVDKSLLSYALERLSKLNEIPKQEALAMLEFVSLAQNHLPWTMYDLQKHASFIKGISNFVGSMPPLQPAAQLDKRIDSCYTIQIAAFVAQILAMHLFHSRQMGDTTPAKELLPNLTYFTRFAVAVPDYNASLHGNLKRNFESRYPGCPLGDFKRTTLETHHFGRDYLYNLSLANKMLSFDEAWTGRKDDGYGNELATANVNLSIVDAQIAVLNSWKLLATELSSNVKDQVDLQKIMAKVIKDCMVSNSRSQFSEEIFAKLNQTRADLALVLLQRLLETNSTVPELYGENGRFSQGVLSAVWEAIRSMGRSFGLTLSAGDATYHRSLLRLLYLALRIHADAKPQQFDPKQSSRIGQQQTNDVALLVLEIIDNVVANGFRDLAAALHDQPDDFSPEDIALITGILQTSLRIPSVALCHSQIVSMMATYNTARVAANLFSWSDKLAINGDPIYGELSILFLLELSSIPAMAEHLATEGLLSLVSGASITTYLRRPNISPFADGTGPQRCYSIWVRGILPLLLNILHAVGISIATEVALFLNQFPHLLQQSSTAFDSTETSRTVSKSQPKYITLSVVSEVHSTALILFILNSYKDSGMSVTEIPGIEWDAASVLENVEIWLGTRGLLRERILPMGKREQDLSRRKADSSELGARHKLEEMVVSELIGIRDVLGGGD</sequence>
<name>A0A3D8R2Y4_9HELO</name>
<dbReference type="GO" id="GO:0044611">
    <property type="term" value="C:nuclear pore inner ring"/>
    <property type="evidence" value="ECO:0007669"/>
    <property type="project" value="TreeGrafter"/>
</dbReference>
<keyword evidence="2" id="KW-0813">Transport</keyword>
<keyword evidence="7" id="KW-0539">Nucleus</keyword>
<dbReference type="OrthoDB" id="102511at2759"/>
<evidence type="ECO:0000313" key="10">
    <source>
        <dbReference type="EMBL" id="RDW68405.1"/>
    </source>
</evidence>
<proteinExistence type="predicted"/>
<comment type="subcellular location">
    <subcellularLocation>
        <location evidence="1">Nucleus</location>
        <location evidence="1">Nuclear pore complex</location>
    </subcellularLocation>
</comment>
<keyword evidence="11" id="KW-1185">Reference proteome</keyword>
<evidence type="ECO:0000313" key="11">
    <source>
        <dbReference type="Proteomes" id="UP000256328"/>
    </source>
</evidence>
<dbReference type="InterPro" id="IPR044840">
    <property type="entry name" value="Nup188"/>
</dbReference>
<evidence type="ECO:0000256" key="5">
    <source>
        <dbReference type="ARBA" id="ARBA00023010"/>
    </source>
</evidence>
<dbReference type="PANTHER" id="PTHR31431:SF1">
    <property type="entry name" value="NUCLEOPORIN NUP188"/>
    <property type="match status" value="1"/>
</dbReference>
<feature type="domain" description="Nucleoporin Nup188 N-terminal subdomain III" evidence="9">
    <location>
        <begin position="695"/>
        <end position="1146"/>
    </location>
</feature>
<dbReference type="GO" id="GO:0017056">
    <property type="term" value="F:structural constituent of nuclear pore"/>
    <property type="evidence" value="ECO:0007669"/>
    <property type="project" value="InterPro"/>
</dbReference>
<organism evidence="10 11">
    <name type="scientific">Coleophoma crateriformis</name>
    <dbReference type="NCBI Taxonomy" id="565419"/>
    <lineage>
        <taxon>Eukaryota</taxon>
        <taxon>Fungi</taxon>
        <taxon>Dikarya</taxon>
        <taxon>Ascomycota</taxon>
        <taxon>Pezizomycotina</taxon>
        <taxon>Leotiomycetes</taxon>
        <taxon>Helotiales</taxon>
        <taxon>Dermateaceae</taxon>
        <taxon>Coleophoma</taxon>
    </lineage>
</organism>
<dbReference type="GO" id="GO:0051028">
    <property type="term" value="P:mRNA transport"/>
    <property type="evidence" value="ECO:0007669"/>
    <property type="project" value="UniProtKB-KW"/>
</dbReference>
<dbReference type="GO" id="GO:0006405">
    <property type="term" value="P:RNA export from nucleus"/>
    <property type="evidence" value="ECO:0007669"/>
    <property type="project" value="TreeGrafter"/>
</dbReference>
<evidence type="ECO:0000259" key="9">
    <source>
        <dbReference type="Pfam" id="PF21093"/>
    </source>
</evidence>
<dbReference type="InterPro" id="IPR048883">
    <property type="entry name" value="Nup188_N-subdom_III"/>
</dbReference>
<dbReference type="Pfam" id="PF21093">
    <property type="entry name" value="Nup188_N-subdom_III"/>
    <property type="match status" value="1"/>
</dbReference>
<evidence type="ECO:0000256" key="7">
    <source>
        <dbReference type="ARBA" id="ARBA00023242"/>
    </source>
</evidence>
<reference evidence="10 11" key="1">
    <citation type="journal article" date="2018" name="IMA Fungus">
        <title>IMA Genome-F 9: Draft genome sequence of Annulohypoxylon stygium, Aspergillus mulundensis, Berkeleyomyces basicola (syn. Thielaviopsis basicola), Ceratocystis smalleyi, two Cercospora beticola strains, Coleophoma cylindrospora, Fusarium fracticaudum, Phialophora cf. hyalina, and Morchella septimelata.</title>
        <authorList>
            <person name="Wingfield B.D."/>
            <person name="Bills G.F."/>
            <person name="Dong Y."/>
            <person name="Huang W."/>
            <person name="Nel W.J."/>
            <person name="Swalarsk-Parry B.S."/>
            <person name="Vaghefi N."/>
            <person name="Wilken P.M."/>
            <person name="An Z."/>
            <person name="de Beer Z.W."/>
            <person name="De Vos L."/>
            <person name="Chen L."/>
            <person name="Duong T.A."/>
            <person name="Gao Y."/>
            <person name="Hammerbacher A."/>
            <person name="Kikkert J.R."/>
            <person name="Li Y."/>
            <person name="Li H."/>
            <person name="Li K."/>
            <person name="Li Q."/>
            <person name="Liu X."/>
            <person name="Ma X."/>
            <person name="Naidoo K."/>
            <person name="Pethybridge S.J."/>
            <person name="Sun J."/>
            <person name="Steenkamp E.T."/>
            <person name="van der Nest M.A."/>
            <person name="van Wyk S."/>
            <person name="Wingfield M.J."/>
            <person name="Xiong C."/>
            <person name="Yue Q."/>
            <person name="Zhang X."/>
        </authorList>
    </citation>
    <scope>NUCLEOTIDE SEQUENCE [LARGE SCALE GENOMIC DNA]</scope>
    <source>
        <strain evidence="10 11">BP5796</strain>
    </source>
</reference>
<dbReference type="Proteomes" id="UP000256328">
    <property type="component" value="Unassembled WGS sequence"/>
</dbReference>
<dbReference type="Pfam" id="PF18378">
    <property type="entry name" value="Nup188_C"/>
    <property type="match status" value="1"/>
</dbReference>
<dbReference type="Pfam" id="PF21094">
    <property type="entry name" value="Nup188_SH3-like"/>
    <property type="match status" value="1"/>
</dbReference>
<dbReference type="PANTHER" id="PTHR31431">
    <property type="entry name" value="NUCLEOPORIN NUP188 HOMOLOG"/>
    <property type="match status" value="1"/>
</dbReference>
<dbReference type="EMBL" id="PDLN01000013">
    <property type="protein sequence ID" value="RDW68405.1"/>
    <property type="molecule type" value="Genomic_DNA"/>
</dbReference>
<protein>
    <submittedName>
        <fullName evidence="10">Uncharacterized protein</fullName>
    </submittedName>
</protein>
<gene>
    <name evidence="10" type="ORF">BP5796_09062</name>
</gene>
<accession>A0A3D8R2Y4</accession>
<evidence type="ECO:0000259" key="8">
    <source>
        <dbReference type="Pfam" id="PF18378"/>
    </source>
</evidence>
<evidence type="ECO:0000256" key="4">
    <source>
        <dbReference type="ARBA" id="ARBA00022927"/>
    </source>
</evidence>
<evidence type="ECO:0000256" key="2">
    <source>
        <dbReference type="ARBA" id="ARBA00022448"/>
    </source>
</evidence>
<keyword evidence="4" id="KW-0653">Protein transport</keyword>
<evidence type="ECO:0000256" key="6">
    <source>
        <dbReference type="ARBA" id="ARBA00023132"/>
    </source>
</evidence>
<feature type="domain" description="Nuclear pore protein Nup188 C-terminal" evidence="8">
    <location>
        <begin position="1458"/>
        <end position="1829"/>
    </location>
</feature>
<evidence type="ECO:0000256" key="3">
    <source>
        <dbReference type="ARBA" id="ARBA00022816"/>
    </source>
</evidence>
<dbReference type="GO" id="GO:0006606">
    <property type="term" value="P:protein import into nucleus"/>
    <property type="evidence" value="ECO:0007669"/>
    <property type="project" value="TreeGrafter"/>
</dbReference>
<evidence type="ECO:0000256" key="1">
    <source>
        <dbReference type="ARBA" id="ARBA00004567"/>
    </source>
</evidence>
<keyword evidence="3" id="KW-0509">mRNA transport</keyword>
<dbReference type="Gene3D" id="1.25.10.70">
    <property type="match status" value="1"/>
</dbReference>
<dbReference type="InterPro" id="IPR041634">
    <property type="entry name" value="Nup188_C"/>
</dbReference>